<sequence length="363" mass="40131">MFVVTNREVFPTKTGLNAFGSTPSCSGPLELRLAEAKKSRDRWKIDILPDQVTAAMAAESGLDVSGPEPVYTSRYVAAKLLARINPKLSGGRGKGRNFVLFVHGFNNDLKSALDRAWRFEKTYQVEVLVFSWPANGGGAKGVASYLSDKADAQASVGALGRVLGKLQSIMAEVHATHEQRVEELANRRHPDDDEAWRTFFTEQAEKSCPFTVNLVLHSMGNYLFKKMLETSVFRSAQPIFDNVVLVAADTNTADHAEWVENIAARRRVFVTLNEHDIALAASRLKMGERQKARLGHYVFELNASNASYVNFTDAAHVARSHAYFEGKPTRNPSVKAFFDAAFNGLAAEQALPYDAARNLYQVS</sequence>
<proteinExistence type="predicted"/>
<dbReference type="Proteomes" id="UP001218638">
    <property type="component" value="Chromosome"/>
</dbReference>
<name>A0AAF0CHI0_9BACT</name>
<keyword evidence="1" id="KW-0378">Hydrolase</keyword>
<accession>A0AAF0CHI0</accession>
<dbReference type="GO" id="GO:0016787">
    <property type="term" value="F:hydrolase activity"/>
    <property type="evidence" value="ECO:0007669"/>
    <property type="project" value="UniProtKB-KW"/>
</dbReference>
<dbReference type="RefSeq" id="WP_330930998.1">
    <property type="nucleotide sequence ID" value="NZ_CP119075.1"/>
</dbReference>
<gene>
    <name evidence="1" type="ORF">PXH66_18520</name>
</gene>
<evidence type="ECO:0000313" key="1">
    <source>
        <dbReference type="EMBL" id="WED64337.1"/>
    </source>
</evidence>
<keyword evidence="2" id="KW-1185">Reference proteome</keyword>
<protein>
    <submittedName>
        <fullName evidence="1">Alpha/beta hydrolase</fullName>
    </submittedName>
</protein>
<dbReference type="Pfam" id="PF05990">
    <property type="entry name" value="DUF900"/>
    <property type="match status" value="2"/>
</dbReference>
<dbReference type="InterPro" id="IPR010297">
    <property type="entry name" value="DUF900_hydrolase"/>
</dbReference>
<dbReference type="AlphaFoldDB" id="A0AAF0CHI0"/>
<evidence type="ECO:0000313" key="2">
    <source>
        <dbReference type="Proteomes" id="UP001218638"/>
    </source>
</evidence>
<organism evidence="1 2">
    <name type="scientific">Synoicihabitans lomoniglobus</name>
    <dbReference type="NCBI Taxonomy" id="2909285"/>
    <lineage>
        <taxon>Bacteria</taxon>
        <taxon>Pseudomonadati</taxon>
        <taxon>Verrucomicrobiota</taxon>
        <taxon>Opitutia</taxon>
        <taxon>Opitutales</taxon>
        <taxon>Opitutaceae</taxon>
        <taxon>Synoicihabitans</taxon>
    </lineage>
</organism>
<dbReference type="KEGG" id="slom:PXH66_18520"/>
<reference evidence="1" key="1">
    <citation type="submission" date="2023-03" db="EMBL/GenBank/DDBJ databases">
        <title>Lomoglobus Profundus gen. nov., sp. nov., a novel member of the phylum Verrucomicrobia, isolated from deep-marine sediment of South China Sea.</title>
        <authorList>
            <person name="Ahmad T."/>
            <person name="Ishaq S.E."/>
            <person name="Wang F."/>
        </authorList>
    </citation>
    <scope>NUCLEOTIDE SEQUENCE</scope>
    <source>
        <strain evidence="1">LMO-M01</strain>
    </source>
</reference>
<dbReference type="EMBL" id="CP119075">
    <property type="protein sequence ID" value="WED64337.1"/>
    <property type="molecule type" value="Genomic_DNA"/>
</dbReference>